<dbReference type="AlphaFoldDB" id="A0A3M9N0U1"/>
<proteinExistence type="predicted"/>
<evidence type="ECO:0000313" key="2">
    <source>
        <dbReference type="Proteomes" id="UP000272117"/>
    </source>
</evidence>
<gene>
    <name evidence="1" type="ORF">EFB08_02510</name>
</gene>
<keyword evidence="2" id="KW-1185">Reference proteome</keyword>
<accession>A0A3M9N0U1</accession>
<dbReference type="EMBL" id="RJJD01000001">
    <property type="protein sequence ID" value="RNI31414.1"/>
    <property type="molecule type" value="Genomic_DNA"/>
</dbReference>
<comment type="caution">
    <text evidence="1">The sequence shown here is derived from an EMBL/GenBank/DDBJ whole genome shotgun (WGS) entry which is preliminary data.</text>
</comment>
<protein>
    <submittedName>
        <fullName evidence="1">Uncharacterized protein</fullName>
    </submittedName>
</protein>
<evidence type="ECO:0000313" key="1">
    <source>
        <dbReference type="EMBL" id="RNI31414.1"/>
    </source>
</evidence>
<sequence length="70" mass="8354">MYRKSSEQKNLLIHPFTIRSSVLTWGSHQLVFPYFDPHEQRNKTLKASAYKMFTKAYLFFIKLSITQVLQ</sequence>
<organism evidence="1 2">
    <name type="scientific">Rufibacter latericius</name>
    <dbReference type="NCBI Taxonomy" id="2487040"/>
    <lineage>
        <taxon>Bacteria</taxon>
        <taxon>Pseudomonadati</taxon>
        <taxon>Bacteroidota</taxon>
        <taxon>Cytophagia</taxon>
        <taxon>Cytophagales</taxon>
        <taxon>Hymenobacteraceae</taxon>
        <taxon>Rufibacter</taxon>
    </lineage>
</organism>
<dbReference type="Proteomes" id="UP000272117">
    <property type="component" value="Unassembled WGS sequence"/>
</dbReference>
<reference evidence="1 2" key="1">
    <citation type="submission" date="2018-11" db="EMBL/GenBank/DDBJ databases">
        <title>Rufibacter latericius sp. nov., isolated from water in Baiyang Lake.</title>
        <authorList>
            <person name="Yang Y."/>
        </authorList>
    </citation>
    <scope>NUCLEOTIDE SEQUENCE [LARGE SCALE GENOMIC DNA]</scope>
    <source>
        <strain evidence="1 2">R-22-1c-1</strain>
    </source>
</reference>
<name>A0A3M9N0U1_9BACT</name>